<protein>
    <submittedName>
        <fullName evidence="1">Uncharacterized protein</fullName>
    </submittedName>
</protein>
<reference evidence="1 2" key="1">
    <citation type="journal article" date="2018" name="Infect. Genet. Evol.">
        <title>Genome-wide analysis of Borrelia turcica and 'Candidatus Borrelia tachyglossi' shows relapsing fever-like genomes with unique genomic links to Lyme disease Borrelia.</title>
        <authorList>
            <person name="Gofton A.W."/>
            <person name="Margos G."/>
            <person name="Fingerle V."/>
            <person name="Hepner S."/>
            <person name="Loh S.M."/>
            <person name="Ryan U."/>
            <person name="Irwin P."/>
            <person name="Oskam C.L."/>
        </authorList>
    </citation>
    <scope>NUCLEOTIDE SEQUENCE [LARGE SCALE GENOMIC DNA]</scope>
    <source>
        <strain evidence="1 2">IST7</strain>
    </source>
</reference>
<dbReference type="EMBL" id="CP028884">
    <property type="protein sequence ID" value="AYE36291.1"/>
    <property type="molecule type" value="Genomic_DNA"/>
</dbReference>
<dbReference type="Proteomes" id="UP000275571">
    <property type="component" value="Chromosome"/>
</dbReference>
<evidence type="ECO:0000313" key="1">
    <source>
        <dbReference type="EMBL" id="AYE36291.1"/>
    </source>
</evidence>
<organism evidence="1 2">
    <name type="scientific">Borrelia turcica IST7</name>
    <dbReference type="NCBI Taxonomy" id="1104446"/>
    <lineage>
        <taxon>Bacteria</taxon>
        <taxon>Pseudomonadati</taxon>
        <taxon>Spirochaetota</taxon>
        <taxon>Spirochaetia</taxon>
        <taxon>Spirochaetales</taxon>
        <taxon>Borreliaceae</taxon>
        <taxon>Borrelia</taxon>
    </lineage>
</organism>
<name>A0A386PKT2_9SPIR</name>
<accession>A0A386PKT2</accession>
<sequence length="160" mass="19159">MYKKIISLILYLFILNCTSTPKDIPEIPKVDEDKIIKIISLETNTNEQEITNLKKYAESYIKELLNWFVITKKIIEKNNIEFANKMTTEDKQFIENELKNKLENYNENLFIKDDTFNKYTLDEKKLHFIPLINETSILYSRAESIKNAYEKYMQQNKDIK</sequence>
<gene>
    <name evidence="1" type="ORF">DB313_02170</name>
</gene>
<dbReference type="KEGG" id="btur:DB313_02170"/>
<evidence type="ECO:0000313" key="2">
    <source>
        <dbReference type="Proteomes" id="UP000275571"/>
    </source>
</evidence>
<dbReference type="AlphaFoldDB" id="A0A386PKT2"/>
<keyword evidence="2" id="KW-1185">Reference proteome</keyword>
<proteinExistence type="predicted"/>
<dbReference type="RefSeq" id="WP_120104214.1">
    <property type="nucleotide sequence ID" value="NZ_CP028884.1"/>
</dbReference>
<dbReference type="OrthoDB" id="9846357at2"/>